<dbReference type="AlphaFoldDB" id="A0A0E3LVM5"/>
<sequence length="188" mass="21540">MKDKNESVIPHGVIQHGPEEGIKESSREKTGLEKEECIRQLKTFFESQPHAVLATQNGKAPYASLVSFASNEKLTYLLFATPKATRKYSNILENPSVALLIDNRKNTKEDIQEATTVTALGRVEQIEDFERSIMEKIYLMKHPHLADFLNSPKTAFLKIRVEKYIVVTHFQRVVEISVYSLHINYLHL</sequence>
<proteinExistence type="predicted"/>
<dbReference type="InterPro" id="IPR012349">
    <property type="entry name" value="Split_barrel_FMN-bd"/>
</dbReference>
<feature type="domain" description="Pyridoxamine 5'-phosphate oxidase N-terminal" evidence="1">
    <location>
        <begin position="40"/>
        <end position="164"/>
    </location>
</feature>
<dbReference type="Proteomes" id="UP000033063">
    <property type="component" value="Chromosome"/>
</dbReference>
<protein>
    <recommendedName>
        <fullName evidence="1">Pyridoxamine 5'-phosphate oxidase N-terminal domain-containing protein</fullName>
    </recommendedName>
</protein>
<name>A0A0E3LVM5_METMZ</name>
<dbReference type="Gene3D" id="2.30.110.10">
    <property type="entry name" value="Electron Transport, Fmn-binding Protein, Chain A"/>
    <property type="match status" value="1"/>
</dbReference>
<evidence type="ECO:0000313" key="2">
    <source>
        <dbReference type="EMBL" id="AKB67281.1"/>
    </source>
</evidence>
<dbReference type="HOGENOM" id="CLU_123705_0_0_2"/>
<accession>A0A0E3LVM5</accession>
<gene>
    <name evidence="2" type="ORF">MSMAL_0738</name>
</gene>
<evidence type="ECO:0000313" key="3">
    <source>
        <dbReference type="Proteomes" id="UP000033063"/>
    </source>
</evidence>
<dbReference type="InterPro" id="IPR011576">
    <property type="entry name" value="Pyridox_Oxase_N"/>
</dbReference>
<dbReference type="RefSeq" id="WP_015411228.1">
    <property type="nucleotide sequence ID" value="NZ_CP009513.1"/>
</dbReference>
<evidence type="ECO:0000259" key="1">
    <source>
        <dbReference type="Pfam" id="PF01243"/>
    </source>
</evidence>
<reference evidence="2 3" key="1">
    <citation type="submission" date="2014-07" db="EMBL/GenBank/DDBJ databases">
        <title>Methanogenic archaea and the global carbon cycle.</title>
        <authorList>
            <person name="Henriksen J.R."/>
            <person name="Luke J."/>
            <person name="Reinhart S."/>
            <person name="Benedict M.N."/>
            <person name="Youngblut N.D."/>
            <person name="Metcalf M.E."/>
            <person name="Whitaker R.J."/>
            <person name="Metcalf W.W."/>
        </authorList>
    </citation>
    <scope>NUCLEOTIDE SEQUENCE [LARGE SCALE GENOMIC DNA]</scope>
    <source>
        <strain evidence="2 3">LYC</strain>
    </source>
</reference>
<dbReference type="PATRIC" id="fig|1434114.4.peg.905"/>
<organism evidence="2 3">
    <name type="scientific">Methanosarcina mazei LYC</name>
    <dbReference type="NCBI Taxonomy" id="1434114"/>
    <lineage>
        <taxon>Archaea</taxon>
        <taxon>Methanobacteriati</taxon>
        <taxon>Methanobacteriota</taxon>
        <taxon>Stenosarchaea group</taxon>
        <taxon>Methanomicrobia</taxon>
        <taxon>Methanosarcinales</taxon>
        <taxon>Methanosarcinaceae</taxon>
        <taxon>Methanosarcina</taxon>
    </lineage>
</organism>
<dbReference type="SUPFAM" id="SSF50475">
    <property type="entry name" value="FMN-binding split barrel"/>
    <property type="match status" value="1"/>
</dbReference>
<dbReference type="GeneID" id="24863797"/>
<dbReference type="Pfam" id="PF01243">
    <property type="entry name" value="PNPOx_N"/>
    <property type="match status" value="1"/>
</dbReference>
<dbReference type="EMBL" id="CP009513">
    <property type="protein sequence ID" value="AKB67281.1"/>
    <property type="molecule type" value="Genomic_DNA"/>
</dbReference>